<sequence>MEEHSCKAWHDGIYLVDGTLIAIAERPFWFGKSYFNQKCNYLLNIQVLQTCQFEERVSNKGLHESQTDMTGTRGAGTG</sequence>
<dbReference type="EMBL" id="MU807275">
    <property type="protein sequence ID" value="KAJ3831717.1"/>
    <property type="molecule type" value="Genomic_DNA"/>
</dbReference>
<organism evidence="2 3">
    <name type="scientific">Lentinula raphanica</name>
    <dbReference type="NCBI Taxonomy" id="153919"/>
    <lineage>
        <taxon>Eukaryota</taxon>
        <taxon>Fungi</taxon>
        <taxon>Dikarya</taxon>
        <taxon>Basidiomycota</taxon>
        <taxon>Agaricomycotina</taxon>
        <taxon>Agaricomycetes</taxon>
        <taxon>Agaricomycetidae</taxon>
        <taxon>Agaricales</taxon>
        <taxon>Marasmiineae</taxon>
        <taxon>Omphalotaceae</taxon>
        <taxon>Lentinula</taxon>
    </lineage>
</organism>
<protein>
    <recommendedName>
        <fullName evidence="4">DDE Tnp4 domain-containing protein</fullName>
    </recommendedName>
</protein>
<proteinExistence type="predicted"/>
<evidence type="ECO:0000313" key="2">
    <source>
        <dbReference type="EMBL" id="KAJ3831717.1"/>
    </source>
</evidence>
<evidence type="ECO:0008006" key="4">
    <source>
        <dbReference type="Google" id="ProtNLM"/>
    </source>
</evidence>
<reference evidence="2" key="1">
    <citation type="submission" date="2022-08" db="EMBL/GenBank/DDBJ databases">
        <authorList>
            <consortium name="DOE Joint Genome Institute"/>
            <person name="Min B."/>
            <person name="Riley R."/>
            <person name="Sierra-Patev S."/>
            <person name="Naranjo-Ortiz M."/>
            <person name="Looney B."/>
            <person name="Konkel Z."/>
            <person name="Slot J.C."/>
            <person name="Sakamoto Y."/>
            <person name="Steenwyk J.L."/>
            <person name="Rokas A."/>
            <person name="Carro J."/>
            <person name="Camarero S."/>
            <person name="Ferreira P."/>
            <person name="Molpeceres G."/>
            <person name="Ruiz-Duenas F.J."/>
            <person name="Serrano A."/>
            <person name="Henrissat B."/>
            <person name="Drula E."/>
            <person name="Hughes K.W."/>
            <person name="Mata J.L."/>
            <person name="Ishikawa N.K."/>
            <person name="Vargas-Isla R."/>
            <person name="Ushijima S."/>
            <person name="Smith C.A."/>
            <person name="Ahrendt S."/>
            <person name="Andreopoulos W."/>
            <person name="He G."/>
            <person name="Labutti K."/>
            <person name="Lipzen A."/>
            <person name="Ng V."/>
            <person name="Sandor L."/>
            <person name="Barry K."/>
            <person name="Martinez A.T."/>
            <person name="Xiao Y."/>
            <person name="Gibbons J.G."/>
            <person name="Terashima K."/>
            <person name="Hibbett D.S."/>
            <person name="Grigoriev I.V."/>
        </authorList>
    </citation>
    <scope>NUCLEOTIDE SEQUENCE</scope>
    <source>
        <strain evidence="2">TFB9207</strain>
    </source>
</reference>
<comment type="caution">
    <text evidence="2">The sequence shown here is derived from an EMBL/GenBank/DDBJ whole genome shotgun (WGS) entry which is preliminary data.</text>
</comment>
<evidence type="ECO:0000256" key="1">
    <source>
        <dbReference type="SAM" id="MobiDB-lite"/>
    </source>
</evidence>
<dbReference type="AlphaFoldDB" id="A0AA38U3K4"/>
<feature type="region of interest" description="Disordered" evidence="1">
    <location>
        <begin position="58"/>
        <end position="78"/>
    </location>
</feature>
<accession>A0AA38U3K4</accession>
<dbReference type="Proteomes" id="UP001163846">
    <property type="component" value="Unassembled WGS sequence"/>
</dbReference>
<name>A0AA38U3K4_9AGAR</name>
<keyword evidence="3" id="KW-1185">Reference proteome</keyword>
<evidence type="ECO:0000313" key="3">
    <source>
        <dbReference type="Proteomes" id="UP001163846"/>
    </source>
</evidence>
<gene>
    <name evidence="2" type="ORF">F5878DRAFT_549190</name>
</gene>